<dbReference type="Proteomes" id="UP000019132">
    <property type="component" value="Unassembled WGS sequence"/>
</dbReference>
<reference evidence="2" key="3">
    <citation type="submission" date="2015-02" db="UniProtKB">
        <authorList>
            <consortium name="EnsemblProtists"/>
        </authorList>
    </citation>
    <scope>IDENTIFICATION</scope>
    <source>
        <strain evidence="2">DAOM BR144</strain>
    </source>
</reference>
<sequence length="468" mass="52539">MSFYLPRIALNRFYVSLIVLSCWSTPLIVHLYKRDEAKKRLICLICDCALDLVAAVVIPCVIIATYVKDFDMELQGFPMEFWYDDIWNMHAIHEFQILLVASWNDLATRMVFSVGMLIAMSDIKDLLRARANAVSVPPASTPMGEIQPVCALVLINCYEFAINGAKEDIDAQWSRLNPEMVVEAVIRHCPVLEMPSIIQQFSHMLILKVYNTSITEWSADSALTGTYHPNLASLYLIRVNMTDGMLPPGLLSPEFPSTLADIEMSTTNLRMLPDDLDTKWPTDGALMFEYSEFTSIPAVVMRLRPFLLSFCGNPIEEIPSELFAVESMYYLHIGDNQKLKALPANATLSGALGQFYLERTQITFFPSWLDPLVDFAVKEGFQTFRAVGTPYCEYATSVFNDSLSNADAMVAVRAKTKTPAMLGPGKPSILMDTSESTRPIIYRAVVCGVGTEWTFFPLSTEDRQSTLR</sequence>
<feature type="transmembrane region" description="Helical" evidence="1">
    <location>
        <begin position="44"/>
        <end position="67"/>
    </location>
</feature>
<proteinExistence type="predicted"/>
<protein>
    <submittedName>
        <fullName evidence="2">Uncharacterized protein</fullName>
    </submittedName>
</protein>
<dbReference type="eggNOG" id="ENOG502SH7P">
    <property type="taxonomic scope" value="Eukaryota"/>
</dbReference>
<feature type="transmembrane region" description="Helical" evidence="1">
    <location>
        <begin position="12"/>
        <end position="32"/>
    </location>
</feature>
<dbReference type="EMBL" id="GL376567">
    <property type="status" value="NOT_ANNOTATED_CDS"/>
    <property type="molecule type" value="Genomic_DNA"/>
</dbReference>
<organism evidence="2 3">
    <name type="scientific">Globisporangium ultimum (strain ATCC 200006 / CBS 805.95 / DAOM BR144)</name>
    <name type="common">Pythium ultimum</name>
    <dbReference type="NCBI Taxonomy" id="431595"/>
    <lineage>
        <taxon>Eukaryota</taxon>
        <taxon>Sar</taxon>
        <taxon>Stramenopiles</taxon>
        <taxon>Oomycota</taxon>
        <taxon>Peronosporomycetes</taxon>
        <taxon>Pythiales</taxon>
        <taxon>Pythiaceae</taxon>
        <taxon>Globisporangium</taxon>
    </lineage>
</organism>
<accession>K3WH11</accession>
<reference evidence="3" key="1">
    <citation type="journal article" date="2010" name="Genome Biol.">
        <title>Genome sequence of the necrotrophic plant pathogen Pythium ultimum reveals original pathogenicity mechanisms and effector repertoire.</title>
        <authorList>
            <person name="Levesque C.A."/>
            <person name="Brouwer H."/>
            <person name="Cano L."/>
            <person name="Hamilton J.P."/>
            <person name="Holt C."/>
            <person name="Huitema E."/>
            <person name="Raffaele S."/>
            <person name="Robideau G.P."/>
            <person name="Thines M."/>
            <person name="Win J."/>
            <person name="Zerillo M.M."/>
            <person name="Beakes G.W."/>
            <person name="Boore J.L."/>
            <person name="Busam D."/>
            <person name="Dumas B."/>
            <person name="Ferriera S."/>
            <person name="Fuerstenberg S.I."/>
            <person name="Gachon C.M."/>
            <person name="Gaulin E."/>
            <person name="Govers F."/>
            <person name="Grenville-Briggs L."/>
            <person name="Horner N."/>
            <person name="Hostetler J."/>
            <person name="Jiang R.H."/>
            <person name="Johnson J."/>
            <person name="Krajaejun T."/>
            <person name="Lin H."/>
            <person name="Meijer H.J."/>
            <person name="Moore B."/>
            <person name="Morris P."/>
            <person name="Phuntmart V."/>
            <person name="Puiu D."/>
            <person name="Shetty J."/>
            <person name="Stajich J.E."/>
            <person name="Tripathy S."/>
            <person name="Wawra S."/>
            <person name="van West P."/>
            <person name="Whitty B.R."/>
            <person name="Coutinho P.M."/>
            <person name="Henrissat B."/>
            <person name="Martin F."/>
            <person name="Thomas P.D."/>
            <person name="Tyler B.M."/>
            <person name="De Vries R.P."/>
            <person name="Kamoun S."/>
            <person name="Yandell M."/>
            <person name="Tisserat N."/>
            <person name="Buell C.R."/>
        </authorList>
    </citation>
    <scope>NUCLEOTIDE SEQUENCE</scope>
    <source>
        <strain evidence="3">DAOM:BR144</strain>
    </source>
</reference>
<name>K3WH11_GLOUD</name>
<dbReference type="InParanoid" id="K3WH11"/>
<keyword evidence="1" id="KW-0472">Membrane</keyword>
<keyword evidence="1" id="KW-0812">Transmembrane</keyword>
<evidence type="ECO:0000313" key="3">
    <source>
        <dbReference type="Proteomes" id="UP000019132"/>
    </source>
</evidence>
<dbReference type="HOGENOM" id="CLU_010354_0_0_1"/>
<keyword evidence="3" id="KW-1185">Reference proteome</keyword>
<evidence type="ECO:0000313" key="2">
    <source>
        <dbReference type="EnsemblProtists" id="PYU1_T004252"/>
    </source>
</evidence>
<dbReference type="EnsemblProtists" id="PYU1_T004252">
    <property type="protein sequence ID" value="PYU1_T004252"/>
    <property type="gene ID" value="PYU1_G004242"/>
</dbReference>
<dbReference type="Gene3D" id="3.80.10.10">
    <property type="entry name" value="Ribonuclease Inhibitor"/>
    <property type="match status" value="1"/>
</dbReference>
<dbReference type="AlphaFoldDB" id="K3WH11"/>
<reference evidence="3" key="2">
    <citation type="submission" date="2010-04" db="EMBL/GenBank/DDBJ databases">
        <authorList>
            <person name="Buell R."/>
            <person name="Hamilton J."/>
            <person name="Hostetler J."/>
        </authorList>
    </citation>
    <scope>NUCLEOTIDE SEQUENCE [LARGE SCALE GENOMIC DNA]</scope>
    <source>
        <strain evidence="3">DAOM:BR144</strain>
    </source>
</reference>
<dbReference type="OMA" id="CIELSIT"/>
<dbReference type="STRING" id="431595.K3WH11"/>
<keyword evidence="1" id="KW-1133">Transmembrane helix</keyword>
<dbReference type="VEuPathDB" id="FungiDB:PYU1_G004242"/>
<evidence type="ECO:0000256" key="1">
    <source>
        <dbReference type="SAM" id="Phobius"/>
    </source>
</evidence>
<dbReference type="InterPro" id="IPR032675">
    <property type="entry name" value="LRR_dom_sf"/>
</dbReference>
<dbReference type="SUPFAM" id="SSF52058">
    <property type="entry name" value="L domain-like"/>
    <property type="match status" value="1"/>
</dbReference>